<proteinExistence type="predicted"/>
<name>X1QSD6_9ZZZZ</name>
<organism evidence="1">
    <name type="scientific">marine sediment metagenome</name>
    <dbReference type="NCBI Taxonomy" id="412755"/>
    <lineage>
        <taxon>unclassified sequences</taxon>
        <taxon>metagenomes</taxon>
        <taxon>ecological metagenomes</taxon>
    </lineage>
</organism>
<comment type="caution">
    <text evidence="1">The sequence shown here is derived from an EMBL/GenBank/DDBJ whole genome shotgun (WGS) entry which is preliminary data.</text>
</comment>
<evidence type="ECO:0000313" key="1">
    <source>
        <dbReference type="EMBL" id="GAI71168.1"/>
    </source>
</evidence>
<gene>
    <name evidence="1" type="ORF">S06H3_66783</name>
</gene>
<accession>X1QSD6</accession>
<feature type="non-terminal residue" evidence="1">
    <location>
        <position position="44"/>
    </location>
</feature>
<protein>
    <submittedName>
        <fullName evidence="1">Uncharacterized protein</fullName>
    </submittedName>
</protein>
<dbReference type="EMBL" id="BARV01045740">
    <property type="protein sequence ID" value="GAI71168.1"/>
    <property type="molecule type" value="Genomic_DNA"/>
</dbReference>
<dbReference type="AlphaFoldDB" id="X1QSD6"/>
<reference evidence="1" key="1">
    <citation type="journal article" date="2014" name="Front. Microbiol.">
        <title>High frequency of phylogenetically diverse reductive dehalogenase-homologous genes in deep subseafloor sedimentary metagenomes.</title>
        <authorList>
            <person name="Kawai M."/>
            <person name="Futagami T."/>
            <person name="Toyoda A."/>
            <person name="Takaki Y."/>
            <person name="Nishi S."/>
            <person name="Hori S."/>
            <person name="Arai W."/>
            <person name="Tsubouchi T."/>
            <person name="Morono Y."/>
            <person name="Uchiyama I."/>
            <person name="Ito T."/>
            <person name="Fujiyama A."/>
            <person name="Inagaki F."/>
            <person name="Takami H."/>
        </authorList>
    </citation>
    <scope>NUCLEOTIDE SEQUENCE</scope>
    <source>
        <strain evidence="1">Expedition CK06-06</strain>
    </source>
</reference>
<sequence>MREFIYQNLTRKELKKWEREKAKEWKRNADFWIKIIRENLDPKV</sequence>